<dbReference type="InterPro" id="IPR010835">
    <property type="entry name" value="DUF1439"/>
</dbReference>
<dbReference type="AlphaFoldDB" id="A0A6S6S450"/>
<organism evidence="1">
    <name type="scientific">uncultured Sulfurovum sp</name>
    <dbReference type="NCBI Taxonomy" id="269237"/>
    <lineage>
        <taxon>Bacteria</taxon>
        <taxon>Pseudomonadati</taxon>
        <taxon>Campylobacterota</taxon>
        <taxon>Epsilonproteobacteria</taxon>
        <taxon>Campylobacterales</taxon>
        <taxon>Sulfurovaceae</taxon>
        <taxon>Sulfurovum</taxon>
        <taxon>environmental samples</taxon>
    </lineage>
</organism>
<evidence type="ECO:0000313" key="1">
    <source>
        <dbReference type="EMBL" id="CAA6799699.1"/>
    </source>
</evidence>
<dbReference type="EMBL" id="CACVAP010000024">
    <property type="protein sequence ID" value="CAA6799699.1"/>
    <property type="molecule type" value="Genomic_DNA"/>
</dbReference>
<accession>A0A6S6S450</accession>
<evidence type="ECO:0008006" key="2">
    <source>
        <dbReference type="Google" id="ProtNLM"/>
    </source>
</evidence>
<sequence>MKSIRRKSQLIIMGLIMSLFVGCVGVDPAGRGYSIAVPMGMINSTLANQFPIKESRSFGTVEMLNPNVLGQEGQDKLSVGTSFNITSMLMPNGIGGNLKLSSGVRFDPVSKNLYLANPMVEDLKFQDFSLAKYLTNDMRNALGLLIAETISKKPIYNISKAGMGTGFVKGIDVRNGQIFLTFGL</sequence>
<dbReference type="PROSITE" id="PS51257">
    <property type="entry name" value="PROKAR_LIPOPROTEIN"/>
    <property type="match status" value="1"/>
</dbReference>
<reference evidence="1" key="1">
    <citation type="submission" date="2020-01" db="EMBL/GenBank/DDBJ databases">
        <authorList>
            <person name="Meier V. D."/>
            <person name="Meier V D."/>
        </authorList>
    </citation>
    <scope>NUCLEOTIDE SEQUENCE</scope>
    <source>
        <strain evidence="1">HLG_WM_MAG_06</strain>
    </source>
</reference>
<dbReference type="Pfam" id="PF07273">
    <property type="entry name" value="DUF1439"/>
    <property type="match status" value="1"/>
</dbReference>
<proteinExistence type="predicted"/>
<gene>
    <name evidence="1" type="ORF">HELGO_WM32110</name>
</gene>
<dbReference type="Gene3D" id="3.15.10.40">
    <property type="entry name" value="Uncharacterised protein PF07273, DUF1439"/>
    <property type="match status" value="1"/>
</dbReference>
<protein>
    <recommendedName>
        <fullName evidence="2">DUF1439 domain-containing protein</fullName>
    </recommendedName>
</protein>
<name>A0A6S6S450_9BACT</name>